<dbReference type="Pfam" id="PF00497">
    <property type="entry name" value="SBP_bac_3"/>
    <property type="match status" value="1"/>
</dbReference>
<evidence type="ECO:0000313" key="11">
    <source>
        <dbReference type="Proteomes" id="UP000000593"/>
    </source>
</evidence>
<accession>Q6LNL3</accession>
<reference evidence="11" key="1">
    <citation type="journal article" date="2005" name="Science">
        <title>Life at depth: Photobacterium profundum genome sequence and expression analysis.</title>
        <authorList>
            <person name="Vezzi A."/>
            <person name="Campanaro S."/>
            <person name="D'Angelo M."/>
            <person name="Simonato F."/>
            <person name="Vitulo N."/>
            <person name="Lauro F.M."/>
            <person name="Cestaro A."/>
            <person name="Malacrida G."/>
            <person name="Simionati B."/>
            <person name="Cannata N."/>
            <person name="Romualdi C."/>
            <person name="Bartlett D.H."/>
            <person name="Valle G."/>
        </authorList>
    </citation>
    <scope>NUCLEOTIDE SEQUENCE [LARGE SCALE GENOMIC DNA]</scope>
    <source>
        <strain evidence="11">ATCC BAA-1253 / SS9</strain>
    </source>
</reference>
<evidence type="ECO:0000256" key="5">
    <source>
        <dbReference type="ARBA" id="ARBA00022764"/>
    </source>
</evidence>
<protein>
    <submittedName>
        <fullName evidence="10">Amino acid ABC transporter, periplasmic amino acid-binding protein</fullName>
    </submittedName>
</protein>
<organism evidence="10 11">
    <name type="scientific">Photobacterium profundum (strain SS9)</name>
    <dbReference type="NCBI Taxonomy" id="298386"/>
    <lineage>
        <taxon>Bacteria</taxon>
        <taxon>Pseudomonadati</taxon>
        <taxon>Pseudomonadota</taxon>
        <taxon>Gammaproteobacteria</taxon>
        <taxon>Vibrionales</taxon>
        <taxon>Vibrionaceae</taxon>
        <taxon>Photobacterium</taxon>
    </lineage>
</organism>
<evidence type="ECO:0000256" key="3">
    <source>
        <dbReference type="ARBA" id="ARBA00022448"/>
    </source>
</evidence>
<name>Q6LNL3_PHOPR</name>
<dbReference type="PANTHER" id="PTHR35936:SF17">
    <property type="entry name" value="ARGININE-BINDING EXTRACELLULAR PROTEIN ARTP"/>
    <property type="match status" value="1"/>
</dbReference>
<dbReference type="InterPro" id="IPR005768">
    <property type="entry name" value="Lys_Arg_Orn-bd"/>
</dbReference>
<dbReference type="Proteomes" id="UP000000593">
    <property type="component" value="Chromosome 1"/>
</dbReference>
<dbReference type="AlphaFoldDB" id="Q6LNL3"/>
<dbReference type="EMBL" id="CR378672">
    <property type="protein sequence ID" value="CAG21113.1"/>
    <property type="molecule type" value="Genomic_DNA"/>
</dbReference>
<feature type="chain" id="PRO_5004276945" evidence="7">
    <location>
        <begin position="36"/>
        <end position="272"/>
    </location>
</feature>
<feature type="domain" description="Solute-binding protein family 3/N-terminal" evidence="8">
    <location>
        <begin position="40"/>
        <end position="268"/>
    </location>
</feature>
<evidence type="ECO:0000256" key="4">
    <source>
        <dbReference type="ARBA" id="ARBA00022729"/>
    </source>
</evidence>
<dbReference type="STRING" id="298386.PBPRA2741"/>
<proteinExistence type="inferred from homology"/>
<dbReference type="NCBIfam" id="TIGR01096">
    <property type="entry name" value="3A0103s03R"/>
    <property type="match status" value="1"/>
</dbReference>
<keyword evidence="11" id="KW-1185">Reference proteome</keyword>
<dbReference type="CDD" id="cd13703">
    <property type="entry name" value="PBP2_HisJ_LAO"/>
    <property type="match status" value="1"/>
</dbReference>
<comment type="subcellular location">
    <subcellularLocation>
        <location evidence="1">Periplasm</location>
    </subcellularLocation>
</comment>
<evidence type="ECO:0000256" key="1">
    <source>
        <dbReference type="ARBA" id="ARBA00004418"/>
    </source>
</evidence>
<evidence type="ECO:0000259" key="8">
    <source>
        <dbReference type="SMART" id="SM00062"/>
    </source>
</evidence>
<dbReference type="PROSITE" id="PS01039">
    <property type="entry name" value="SBP_BACTERIAL_3"/>
    <property type="match status" value="1"/>
</dbReference>
<evidence type="ECO:0000313" key="10">
    <source>
        <dbReference type="EMBL" id="CAG21113.1"/>
    </source>
</evidence>
<dbReference type="GO" id="GO:0030288">
    <property type="term" value="C:outer membrane-bounded periplasmic space"/>
    <property type="evidence" value="ECO:0007669"/>
    <property type="project" value="InterPro"/>
</dbReference>
<dbReference type="eggNOG" id="COG0834">
    <property type="taxonomic scope" value="Bacteria"/>
</dbReference>
<dbReference type="GO" id="GO:0016020">
    <property type="term" value="C:membrane"/>
    <property type="evidence" value="ECO:0007669"/>
    <property type="project" value="InterPro"/>
</dbReference>
<comment type="similarity">
    <text evidence="2 6">Belongs to the bacterial solute-binding protein 3 family.</text>
</comment>
<keyword evidence="5" id="KW-0574">Periplasm</keyword>
<dbReference type="KEGG" id="ppr:PBPRA2741"/>
<keyword evidence="3" id="KW-0813">Transport</keyword>
<evidence type="ECO:0000256" key="7">
    <source>
        <dbReference type="SAM" id="SignalP"/>
    </source>
</evidence>
<gene>
    <name evidence="10" type="primary">CV3085</name>
    <name evidence="10" type="ordered locus">PBPRA2741</name>
</gene>
<evidence type="ECO:0000259" key="9">
    <source>
        <dbReference type="SMART" id="SM00079"/>
    </source>
</evidence>
<feature type="domain" description="Ionotropic glutamate receptor C-terminal" evidence="9">
    <location>
        <begin position="40"/>
        <end position="267"/>
    </location>
</feature>
<sequence length="272" mass="30057">MGHAADGKYHRRSKMKKWILAAAMVSALGATSLQAKEYTEIRFGIEGAYPPFSWTEPSGELKGFDVDMANALCEELQTKCKIVAQDWDGIIPSLLARKYDAIIAAMSITEERKKKIDFTGKYALIPNKYVAKKGTEIDFSTEGLKGVKIGVQRATTHDKYLTDNFGDSVTIVRYGSFDDAYLDLKAGRIATVLGDASALEEGLINKEGGEGYEFIGPSLTDPKWFGDGFGIALRKQDKELTKKLDAAIISLREKGIYQEIAAKYFAYDVYGQ</sequence>
<dbReference type="SMART" id="SM00079">
    <property type="entry name" value="PBPe"/>
    <property type="match status" value="1"/>
</dbReference>
<dbReference type="SUPFAM" id="SSF53850">
    <property type="entry name" value="Periplasmic binding protein-like II"/>
    <property type="match status" value="1"/>
</dbReference>
<evidence type="ECO:0000256" key="2">
    <source>
        <dbReference type="ARBA" id="ARBA00010333"/>
    </source>
</evidence>
<dbReference type="InterPro" id="IPR018313">
    <property type="entry name" value="SBP_3_CS"/>
</dbReference>
<dbReference type="Gene3D" id="3.40.190.10">
    <property type="entry name" value="Periplasmic binding protein-like II"/>
    <property type="match status" value="2"/>
</dbReference>
<dbReference type="PANTHER" id="PTHR35936">
    <property type="entry name" value="MEMBRANE-BOUND LYTIC MUREIN TRANSGLYCOSYLASE F"/>
    <property type="match status" value="1"/>
</dbReference>
<dbReference type="SMART" id="SM00062">
    <property type="entry name" value="PBPb"/>
    <property type="match status" value="1"/>
</dbReference>
<dbReference type="InterPro" id="IPR001638">
    <property type="entry name" value="Solute-binding_3/MltF_N"/>
</dbReference>
<feature type="signal peptide" evidence="7">
    <location>
        <begin position="1"/>
        <end position="35"/>
    </location>
</feature>
<dbReference type="GO" id="GO:0015276">
    <property type="term" value="F:ligand-gated monoatomic ion channel activity"/>
    <property type="evidence" value="ECO:0007669"/>
    <property type="project" value="InterPro"/>
</dbReference>
<evidence type="ECO:0000256" key="6">
    <source>
        <dbReference type="RuleBase" id="RU003744"/>
    </source>
</evidence>
<dbReference type="InterPro" id="IPR001320">
    <property type="entry name" value="Iontro_rcpt_C"/>
</dbReference>
<keyword evidence="4 7" id="KW-0732">Signal</keyword>
<dbReference type="HOGENOM" id="CLU_019602_18_0_6"/>